<reference evidence="2 3" key="1">
    <citation type="submission" date="2019-03" db="EMBL/GenBank/DDBJ databases">
        <title>Single cell metagenomics reveals metabolic interactions within the superorganism composed of flagellate Streblomastix strix and complex community of Bacteroidetes bacteria on its surface.</title>
        <authorList>
            <person name="Treitli S.C."/>
            <person name="Kolisko M."/>
            <person name="Husnik F."/>
            <person name="Keeling P."/>
            <person name="Hampl V."/>
        </authorList>
    </citation>
    <scope>NUCLEOTIDE SEQUENCE [LARGE SCALE GENOMIC DNA]</scope>
    <source>
        <strain evidence="2">ST1C</strain>
    </source>
</reference>
<proteinExistence type="predicted"/>
<comment type="caution">
    <text evidence="2">The sequence shown here is derived from an EMBL/GenBank/DDBJ whole genome shotgun (WGS) entry which is preliminary data.</text>
</comment>
<dbReference type="EMBL" id="SNRW01004229">
    <property type="protein sequence ID" value="KAA6387813.1"/>
    <property type="molecule type" value="Genomic_DNA"/>
</dbReference>
<dbReference type="AlphaFoldDB" id="A0A5J4VZX6"/>
<accession>A0A5J4VZX6</accession>
<feature type="region of interest" description="Disordered" evidence="1">
    <location>
        <begin position="45"/>
        <end position="76"/>
    </location>
</feature>
<evidence type="ECO:0000313" key="2">
    <source>
        <dbReference type="EMBL" id="KAA6387813.1"/>
    </source>
</evidence>
<evidence type="ECO:0000313" key="3">
    <source>
        <dbReference type="Proteomes" id="UP000324800"/>
    </source>
</evidence>
<sequence length="76" mass="8269">MKEKHQRKSLQRQNNVPPKILPPIFIIEHYRISGVGTDIPYYANDRVAGGPEGPQTTLSSSGASDEMSEKSISGAS</sequence>
<feature type="compositionally biased region" description="Polar residues" evidence="1">
    <location>
        <begin position="54"/>
        <end position="63"/>
    </location>
</feature>
<evidence type="ECO:0000256" key="1">
    <source>
        <dbReference type="SAM" id="MobiDB-lite"/>
    </source>
</evidence>
<dbReference type="Proteomes" id="UP000324800">
    <property type="component" value="Unassembled WGS sequence"/>
</dbReference>
<protein>
    <submittedName>
        <fullName evidence="2">Uncharacterized protein</fullName>
    </submittedName>
</protein>
<name>A0A5J4VZX6_9EUKA</name>
<gene>
    <name evidence="2" type="ORF">EZS28_016657</name>
</gene>
<organism evidence="2 3">
    <name type="scientific">Streblomastix strix</name>
    <dbReference type="NCBI Taxonomy" id="222440"/>
    <lineage>
        <taxon>Eukaryota</taxon>
        <taxon>Metamonada</taxon>
        <taxon>Preaxostyla</taxon>
        <taxon>Oxymonadida</taxon>
        <taxon>Streblomastigidae</taxon>
        <taxon>Streblomastix</taxon>
    </lineage>
</organism>